<dbReference type="EMBL" id="CP058554">
    <property type="protein sequence ID" value="QMV71898.1"/>
    <property type="molecule type" value="Genomic_DNA"/>
</dbReference>
<dbReference type="AlphaFoldDB" id="A0A7G5ED23"/>
<accession>A0A7G5ED23</accession>
<gene>
    <name evidence="2" type="ORF">HS961_03100</name>
</gene>
<proteinExistence type="predicted"/>
<protein>
    <submittedName>
        <fullName evidence="2">Uncharacterized protein</fullName>
    </submittedName>
</protein>
<evidence type="ECO:0000256" key="1">
    <source>
        <dbReference type="SAM" id="MobiDB-lite"/>
    </source>
</evidence>
<organism evidence="2 3">
    <name type="scientific">Comamonas piscis</name>
    <dbReference type="NCBI Taxonomy" id="1562974"/>
    <lineage>
        <taxon>Bacteria</taxon>
        <taxon>Pseudomonadati</taxon>
        <taxon>Pseudomonadota</taxon>
        <taxon>Betaproteobacteria</taxon>
        <taxon>Burkholderiales</taxon>
        <taxon>Comamonadaceae</taxon>
        <taxon>Comamonas</taxon>
    </lineage>
</organism>
<feature type="region of interest" description="Disordered" evidence="1">
    <location>
        <begin position="178"/>
        <end position="198"/>
    </location>
</feature>
<dbReference type="KEGG" id="cpis:HS961_03100"/>
<dbReference type="RefSeq" id="WP_182326327.1">
    <property type="nucleotide sequence ID" value="NZ_CP058554.1"/>
</dbReference>
<evidence type="ECO:0000313" key="2">
    <source>
        <dbReference type="EMBL" id="QMV71898.1"/>
    </source>
</evidence>
<sequence>MLQYEVNRQILPAIDQAYASIQQDGQAFMDGSLGFDYKNQWQGEKNLYENSFVGIEQASLKSTVIDAYRAAGFVFQGDVRKDLRVYDLVFSFPVDPDQVEGVVYKISLASQLDASDRCYPCEITEVYDPYQKLPAAGLSGMSKRLTLESRFAASRALALEKLRNSTAQHLRAGTMFTIPPKPAPLGSPRPHIRPMTVT</sequence>
<name>A0A7G5ED23_9BURK</name>
<keyword evidence="3" id="KW-1185">Reference proteome</keyword>
<dbReference type="Proteomes" id="UP000515240">
    <property type="component" value="Chromosome"/>
</dbReference>
<evidence type="ECO:0000313" key="3">
    <source>
        <dbReference type="Proteomes" id="UP000515240"/>
    </source>
</evidence>
<reference evidence="2 3" key="1">
    <citation type="journal article" date="2020" name="G3 (Bethesda)">
        <title>CeMbio - The Caenorhabditis elegans Microbiome Resource.</title>
        <authorList>
            <person name="Dirksen P."/>
            <person name="Assie A."/>
            <person name="Zimmermann J."/>
            <person name="Zhang F."/>
            <person name="Tietje A.M."/>
            <person name="Marsh S.A."/>
            <person name="Felix M.A."/>
            <person name="Shapira M."/>
            <person name="Kaleta C."/>
            <person name="Schulenburg H."/>
            <person name="Samuel B."/>
        </authorList>
    </citation>
    <scope>NUCLEOTIDE SEQUENCE [LARGE SCALE GENOMIC DNA]</scope>
    <source>
        <strain evidence="2 3">BIGb0172</strain>
    </source>
</reference>